<protein>
    <submittedName>
        <fullName evidence="2">Uncharacterized protein</fullName>
    </submittedName>
</protein>
<dbReference type="RefSeq" id="WP_212573080.1">
    <property type="nucleotide sequence ID" value="NZ_CP073084.1"/>
</dbReference>
<evidence type="ECO:0000256" key="1">
    <source>
        <dbReference type="SAM" id="MobiDB-lite"/>
    </source>
</evidence>
<feature type="compositionally biased region" description="Basic and acidic residues" evidence="1">
    <location>
        <begin position="20"/>
        <end position="29"/>
    </location>
</feature>
<proteinExistence type="predicted"/>
<organism evidence="2 3">
    <name type="scientific">Streptococcus oriscaviae</name>
    <dbReference type="NCBI Taxonomy" id="2781599"/>
    <lineage>
        <taxon>Bacteria</taxon>
        <taxon>Bacillati</taxon>
        <taxon>Bacillota</taxon>
        <taxon>Bacilli</taxon>
        <taxon>Lactobacillales</taxon>
        <taxon>Streptococcaceae</taxon>
        <taxon>Streptococcus</taxon>
    </lineage>
</organism>
<sequence>MMKHLDQLKKQVKQPQGKEQAGKTADKNVRPGHTNQHSKPIISHNLGNR</sequence>
<gene>
    <name evidence="2" type="ORF">INT76_01000</name>
</gene>
<accession>A0ABX7YNM2</accession>
<evidence type="ECO:0000313" key="3">
    <source>
        <dbReference type="Proteomes" id="UP000677616"/>
    </source>
</evidence>
<feature type="region of interest" description="Disordered" evidence="1">
    <location>
        <begin position="1"/>
        <end position="49"/>
    </location>
</feature>
<name>A0ABX7YNM2_9STRE</name>
<evidence type="ECO:0000313" key="2">
    <source>
        <dbReference type="EMBL" id="QUE55435.1"/>
    </source>
</evidence>
<dbReference type="EMBL" id="CP073084">
    <property type="protein sequence ID" value="QUE55435.1"/>
    <property type="molecule type" value="Genomic_DNA"/>
</dbReference>
<keyword evidence="3" id="KW-1185">Reference proteome</keyword>
<reference evidence="2 3" key="1">
    <citation type="submission" date="2021-04" db="EMBL/GenBank/DDBJ databases">
        <title>Complete genome sequence of a novel Streptococcus species.</title>
        <authorList>
            <person name="Teng J.L.L."/>
        </authorList>
    </citation>
    <scope>NUCLEOTIDE SEQUENCE [LARGE SCALE GENOMIC DNA]</scope>
    <source>
        <strain evidence="2 3">HKU75</strain>
    </source>
</reference>
<dbReference type="Proteomes" id="UP000677616">
    <property type="component" value="Chromosome"/>
</dbReference>